<accession>A0A4U6TKF5</accession>
<dbReference type="EMBL" id="CM016559">
    <property type="protein sequence ID" value="TKW01443.1"/>
    <property type="molecule type" value="Genomic_DNA"/>
</dbReference>
<dbReference type="Proteomes" id="UP000298652">
    <property type="component" value="Chromosome 8"/>
</dbReference>
<dbReference type="Gramene" id="TKW01443">
    <property type="protein sequence ID" value="TKW01443"/>
    <property type="gene ID" value="SEVIR_8G180932v2"/>
</dbReference>
<reference evidence="1" key="1">
    <citation type="submission" date="2019-03" db="EMBL/GenBank/DDBJ databases">
        <title>WGS assembly of Setaria viridis.</title>
        <authorList>
            <person name="Huang P."/>
            <person name="Jenkins J."/>
            <person name="Grimwood J."/>
            <person name="Barry K."/>
            <person name="Healey A."/>
            <person name="Mamidi S."/>
            <person name="Sreedasyam A."/>
            <person name="Shu S."/>
            <person name="Feldman M."/>
            <person name="Wu J."/>
            <person name="Yu Y."/>
            <person name="Chen C."/>
            <person name="Johnson J."/>
            <person name="Rokhsar D."/>
            <person name="Baxter I."/>
            <person name="Schmutz J."/>
            <person name="Brutnell T."/>
            <person name="Kellogg E."/>
        </authorList>
    </citation>
    <scope>NUCLEOTIDE SEQUENCE [LARGE SCALE GENOMIC DNA]</scope>
</reference>
<proteinExistence type="predicted"/>
<sequence length="112" mass="12764">MDGCVSKIFLYDIVSLEKLNTKSVLFVSCRVFANKQLEVDALLLCHKLENGSLILYCSILPWIILRLYSHLSSLKLQSCYGGLIRKNVSIQDYTDQIYVSLKKLFVSLTHCS</sequence>
<keyword evidence="2" id="KW-1185">Reference proteome</keyword>
<organism evidence="1 2">
    <name type="scientific">Setaria viridis</name>
    <name type="common">Green bristlegrass</name>
    <name type="synonym">Setaria italica subsp. viridis</name>
    <dbReference type="NCBI Taxonomy" id="4556"/>
    <lineage>
        <taxon>Eukaryota</taxon>
        <taxon>Viridiplantae</taxon>
        <taxon>Streptophyta</taxon>
        <taxon>Embryophyta</taxon>
        <taxon>Tracheophyta</taxon>
        <taxon>Spermatophyta</taxon>
        <taxon>Magnoliopsida</taxon>
        <taxon>Liliopsida</taxon>
        <taxon>Poales</taxon>
        <taxon>Poaceae</taxon>
        <taxon>PACMAD clade</taxon>
        <taxon>Panicoideae</taxon>
        <taxon>Panicodae</taxon>
        <taxon>Paniceae</taxon>
        <taxon>Cenchrinae</taxon>
        <taxon>Setaria</taxon>
    </lineage>
</organism>
<gene>
    <name evidence="1" type="ORF">SEVIR_8G180932v2</name>
</gene>
<evidence type="ECO:0000313" key="2">
    <source>
        <dbReference type="Proteomes" id="UP000298652"/>
    </source>
</evidence>
<name>A0A4U6TKF5_SETVI</name>
<dbReference type="AlphaFoldDB" id="A0A4U6TKF5"/>
<protein>
    <submittedName>
        <fullName evidence="1">Uncharacterized protein</fullName>
    </submittedName>
</protein>
<evidence type="ECO:0000313" key="1">
    <source>
        <dbReference type="EMBL" id="TKW01443.1"/>
    </source>
</evidence>